<reference evidence="2" key="1">
    <citation type="submission" date="2021-05" db="EMBL/GenBank/DDBJ databases">
        <title>Whole genome sequence of Curtobacterium flaccumfaciens pv. flaccumfaciens strain CFBP 3417.</title>
        <authorList>
            <person name="Osdaghi E."/>
            <person name="Taghouti G."/>
            <person name="Portier P."/>
            <person name="Fazliarab A."/>
            <person name="Taghavi S.M."/>
            <person name="Briand M."/>
            <person name="Le-Saux M."/>
            <person name="Jacques M.-A."/>
        </authorList>
    </citation>
    <scope>NUCLEOTIDE SEQUENCE</scope>
    <source>
        <strain evidence="2">CFBP 3417</strain>
    </source>
</reference>
<dbReference type="AlphaFoldDB" id="A0A9Q2W136"/>
<accession>A0A9Q2W136</accession>
<keyword evidence="1" id="KW-0472">Membrane</keyword>
<name>A0A9Q2W136_9MICO</name>
<protein>
    <recommendedName>
        <fullName evidence="4">DUF3054 domain-containing protein</fullName>
    </recommendedName>
</protein>
<feature type="transmembrane region" description="Helical" evidence="1">
    <location>
        <begin position="28"/>
        <end position="47"/>
    </location>
</feature>
<dbReference type="RefSeq" id="WP_056068582.1">
    <property type="nucleotide sequence ID" value="NZ_JAHEWX010000002.1"/>
</dbReference>
<evidence type="ECO:0008006" key="4">
    <source>
        <dbReference type="Google" id="ProtNLM"/>
    </source>
</evidence>
<gene>
    <name evidence="2" type="ORF">KK103_02155</name>
</gene>
<dbReference type="EMBL" id="JAHEWX010000002">
    <property type="protein sequence ID" value="MBT1540552.1"/>
    <property type="molecule type" value="Genomic_DNA"/>
</dbReference>
<comment type="caution">
    <text evidence="2">The sequence shown here is derived from an EMBL/GenBank/DDBJ whole genome shotgun (WGS) entry which is preliminary data.</text>
</comment>
<sequence length="131" mass="14429">MWVLLVAAAAGGVLREVAHPFYDDGVEAIVNWLGLCIPGCVIAYVVVGRWKKGLTTLWKPSWRELRRILVAAPLGVLALRLLIEDDDAWLWLLAGVSAALLALAVARWVAAHRDRRRRTNAYGTVSADPYA</sequence>
<keyword evidence="1" id="KW-0812">Transmembrane</keyword>
<keyword evidence="1" id="KW-1133">Transmembrane helix</keyword>
<feature type="transmembrane region" description="Helical" evidence="1">
    <location>
        <begin position="68"/>
        <end position="83"/>
    </location>
</feature>
<evidence type="ECO:0000313" key="2">
    <source>
        <dbReference type="EMBL" id="MBT1540552.1"/>
    </source>
</evidence>
<evidence type="ECO:0000256" key="1">
    <source>
        <dbReference type="SAM" id="Phobius"/>
    </source>
</evidence>
<dbReference type="Proteomes" id="UP000709437">
    <property type="component" value="Unassembled WGS sequence"/>
</dbReference>
<evidence type="ECO:0000313" key="3">
    <source>
        <dbReference type="Proteomes" id="UP000709437"/>
    </source>
</evidence>
<feature type="transmembrane region" description="Helical" evidence="1">
    <location>
        <begin position="89"/>
        <end position="110"/>
    </location>
</feature>
<organism evidence="2 3">
    <name type="scientific">Curtobacterium flaccumfaciens pv. flaccumfaciens</name>
    <dbReference type="NCBI Taxonomy" id="138532"/>
    <lineage>
        <taxon>Bacteria</taxon>
        <taxon>Bacillati</taxon>
        <taxon>Actinomycetota</taxon>
        <taxon>Actinomycetes</taxon>
        <taxon>Micrococcales</taxon>
        <taxon>Microbacteriaceae</taxon>
        <taxon>Curtobacterium</taxon>
    </lineage>
</organism>
<proteinExistence type="predicted"/>